<dbReference type="SUPFAM" id="SSF52540">
    <property type="entry name" value="P-loop containing nucleoside triphosphate hydrolases"/>
    <property type="match status" value="1"/>
</dbReference>
<name>A0ABZ0TI95_9SPHI</name>
<dbReference type="PANTHER" id="PTHR37816">
    <property type="entry name" value="YALI0E33011P"/>
    <property type="match status" value="1"/>
</dbReference>
<reference evidence="1 2" key="1">
    <citation type="submission" date="2023-11" db="EMBL/GenBank/DDBJ databases">
        <title>Analysis of the Genomes of Mucilaginibacter gossypii cycad 4 and M. sabulilitoris SNA2: microbes with the potential for plant growth promotion.</title>
        <authorList>
            <person name="Hirsch A.M."/>
            <person name="Humm E."/>
            <person name="Rubbi M."/>
            <person name="Del Vecchio G."/>
            <person name="Ha S.M."/>
            <person name="Pellegrini M."/>
            <person name="Gunsalus R.P."/>
        </authorList>
    </citation>
    <scope>NUCLEOTIDE SEQUENCE [LARGE SCALE GENOMIC DNA]</scope>
    <source>
        <strain evidence="1 2">SNA2</strain>
    </source>
</reference>
<sequence>MKIHVMGASCAGSTTLGTALARELGYPLFDSDKYFWETSEQPFTVRRDSELRNAMITHDISGQENWILSGSLVSWGPAWLRMFNLVIFLYIPHDIRMQRLEARELERYGDRIFTDPEYIVKYQTFRQWASGYDDNITNGRTLQVHQTWLSKLTCPVLEIKGDTSIQRRVEIVLNKIKEIR</sequence>
<proteinExistence type="predicted"/>
<dbReference type="PANTHER" id="PTHR37816:SF2">
    <property type="entry name" value="DNA TOPOLOGY MODULATION PROTEIN FLAR-RELATED PROTEIN"/>
    <property type="match status" value="1"/>
</dbReference>
<dbReference type="NCBIfam" id="NF004861">
    <property type="entry name" value="PRK06217.1"/>
    <property type="match status" value="1"/>
</dbReference>
<dbReference type="RefSeq" id="WP_321561523.1">
    <property type="nucleotide sequence ID" value="NZ_CP139558.1"/>
</dbReference>
<dbReference type="EMBL" id="CP139558">
    <property type="protein sequence ID" value="WPU92361.1"/>
    <property type="molecule type" value="Genomic_DNA"/>
</dbReference>
<dbReference type="InterPro" id="IPR027417">
    <property type="entry name" value="P-loop_NTPase"/>
</dbReference>
<evidence type="ECO:0000313" key="1">
    <source>
        <dbReference type="EMBL" id="WPU92361.1"/>
    </source>
</evidence>
<dbReference type="Pfam" id="PF13238">
    <property type="entry name" value="AAA_18"/>
    <property type="match status" value="1"/>
</dbReference>
<keyword evidence="2" id="KW-1185">Reference proteome</keyword>
<organism evidence="1 2">
    <name type="scientific">Mucilaginibacter sabulilitoris</name>
    <dbReference type="NCBI Taxonomy" id="1173583"/>
    <lineage>
        <taxon>Bacteria</taxon>
        <taxon>Pseudomonadati</taxon>
        <taxon>Bacteroidota</taxon>
        <taxon>Sphingobacteriia</taxon>
        <taxon>Sphingobacteriales</taxon>
        <taxon>Sphingobacteriaceae</taxon>
        <taxon>Mucilaginibacter</taxon>
    </lineage>
</organism>
<dbReference type="Proteomes" id="UP001324380">
    <property type="component" value="Chromosome"/>
</dbReference>
<protein>
    <submittedName>
        <fullName evidence="1">AAA family ATPase</fullName>
    </submittedName>
</protein>
<gene>
    <name evidence="1" type="ORF">SNE25_23840</name>
</gene>
<dbReference type="Gene3D" id="3.40.50.300">
    <property type="entry name" value="P-loop containing nucleotide triphosphate hydrolases"/>
    <property type="match status" value="1"/>
</dbReference>
<dbReference type="InterPro" id="IPR052922">
    <property type="entry name" value="Cytidylate_Kinase-2"/>
</dbReference>
<evidence type="ECO:0000313" key="2">
    <source>
        <dbReference type="Proteomes" id="UP001324380"/>
    </source>
</evidence>
<accession>A0ABZ0TI95</accession>